<dbReference type="AlphaFoldDB" id="A0A9N9K3V9"/>
<gene>
    <name evidence="1" type="ORF">DERYTH_LOCUS24712</name>
</gene>
<dbReference type="EMBL" id="CAJVPY010042749">
    <property type="protein sequence ID" value="CAG8807595.1"/>
    <property type="molecule type" value="Genomic_DNA"/>
</dbReference>
<proteinExistence type="predicted"/>
<feature type="non-terminal residue" evidence="1">
    <location>
        <position position="117"/>
    </location>
</feature>
<dbReference type="Proteomes" id="UP000789405">
    <property type="component" value="Unassembled WGS sequence"/>
</dbReference>
<name>A0A9N9K3V9_9GLOM</name>
<evidence type="ECO:0000313" key="1">
    <source>
        <dbReference type="EMBL" id="CAG8807595.1"/>
    </source>
</evidence>
<reference evidence="1" key="1">
    <citation type="submission" date="2021-06" db="EMBL/GenBank/DDBJ databases">
        <authorList>
            <person name="Kallberg Y."/>
            <person name="Tangrot J."/>
            <person name="Rosling A."/>
        </authorList>
    </citation>
    <scope>NUCLEOTIDE SEQUENCE</scope>
    <source>
        <strain evidence="1">MA453B</strain>
    </source>
</reference>
<protein>
    <submittedName>
        <fullName evidence="1">4011_t:CDS:1</fullName>
    </submittedName>
</protein>
<keyword evidence="2" id="KW-1185">Reference proteome</keyword>
<feature type="non-terminal residue" evidence="1">
    <location>
        <position position="1"/>
    </location>
</feature>
<comment type="caution">
    <text evidence="1">The sequence shown here is derived from an EMBL/GenBank/DDBJ whole genome shotgun (WGS) entry which is preliminary data.</text>
</comment>
<evidence type="ECO:0000313" key="2">
    <source>
        <dbReference type="Proteomes" id="UP000789405"/>
    </source>
</evidence>
<organism evidence="1 2">
    <name type="scientific">Dentiscutata erythropus</name>
    <dbReference type="NCBI Taxonomy" id="1348616"/>
    <lineage>
        <taxon>Eukaryota</taxon>
        <taxon>Fungi</taxon>
        <taxon>Fungi incertae sedis</taxon>
        <taxon>Mucoromycota</taxon>
        <taxon>Glomeromycotina</taxon>
        <taxon>Glomeromycetes</taxon>
        <taxon>Diversisporales</taxon>
        <taxon>Gigasporaceae</taxon>
        <taxon>Dentiscutata</taxon>
    </lineage>
</organism>
<accession>A0A9N9K3V9</accession>
<sequence>VMTISYTEERQEIENSLLYKELNRPKKNKNLEDFNKYLVILGAITLAEQKPEDFEHRYWLNNLIQKQLQNGLELTPYYSLRNFKTVRLTPEKTEDVKREINQKLQEIKQRYYPEQLE</sequence>
<dbReference type="OrthoDB" id="49058at2759"/>